<name>A0ABX0GVB6_9ACTN</name>
<dbReference type="EMBL" id="JAANNP010000006">
    <property type="protein sequence ID" value="NHC14453.1"/>
    <property type="molecule type" value="Genomic_DNA"/>
</dbReference>
<keyword evidence="2" id="KW-1185">Reference proteome</keyword>
<organism evidence="1 2">
    <name type="scientific">Motilibacter deserti</name>
    <dbReference type="NCBI Taxonomy" id="2714956"/>
    <lineage>
        <taxon>Bacteria</taxon>
        <taxon>Bacillati</taxon>
        <taxon>Actinomycetota</taxon>
        <taxon>Actinomycetes</taxon>
        <taxon>Motilibacterales</taxon>
        <taxon>Motilibacteraceae</taxon>
        <taxon>Motilibacter</taxon>
    </lineage>
</organism>
<comment type="caution">
    <text evidence="1">The sequence shown here is derived from an EMBL/GenBank/DDBJ whole genome shotgun (WGS) entry which is preliminary data.</text>
</comment>
<dbReference type="RefSeq" id="WP_166281982.1">
    <property type="nucleotide sequence ID" value="NZ_JAANNP010000006.1"/>
</dbReference>
<sequence length="76" mass="8793">MSLRPSEETHTQLVARIPQATGRPMAEWFQALEDGPSLLRQEERVDWLRTEHDLSHAYAQAIVHEHVKQKASRSFS</sequence>
<proteinExistence type="predicted"/>
<evidence type="ECO:0000313" key="2">
    <source>
        <dbReference type="Proteomes" id="UP000800981"/>
    </source>
</evidence>
<dbReference type="InterPro" id="IPR025629">
    <property type="entry name" value="DUF4287"/>
</dbReference>
<dbReference type="Pfam" id="PF14117">
    <property type="entry name" value="DUF4287"/>
    <property type="match status" value="1"/>
</dbReference>
<dbReference type="Proteomes" id="UP000800981">
    <property type="component" value="Unassembled WGS sequence"/>
</dbReference>
<gene>
    <name evidence="1" type="ORF">G9H71_11755</name>
</gene>
<evidence type="ECO:0000313" key="1">
    <source>
        <dbReference type="EMBL" id="NHC14453.1"/>
    </source>
</evidence>
<protein>
    <submittedName>
        <fullName evidence="1">DUF4287 domain-containing protein</fullName>
    </submittedName>
</protein>
<accession>A0ABX0GVB6</accession>
<reference evidence="1 2" key="1">
    <citation type="submission" date="2020-03" db="EMBL/GenBank/DDBJ databases">
        <title>Two novel Motilibacter sp.</title>
        <authorList>
            <person name="Liu S."/>
        </authorList>
    </citation>
    <scope>NUCLEOTIDE SEQUENCE [LARGE SCALE GENOMIC DNA]</scope>
    <source>
        <strain evidence="1 2">E257</strain>
    </source>
</reference>